<evidence type="ECO:0000313" key="2">
    <source>
        <dbReference type="Proteomes" id="UP000324222"/>
    </source>
</evidence>
<organism evidence="1 2">
    <name type="scientific">Portunus trituberculatus</name>
    <name type="common">Swimming crab</name>
    <name type="synonym">Neptunus trituberculatus</name>
    <dbReference type="NCBI Taxonomy" id="210409"/>
    <lineage>
        <taxon>Eukaryota</taxon>
        <taxon>Metazoa</taxon>
        <taxon>Ecdysozoa</taxon>
        <taxon>Arthropoda</taxon>
        <taxon>Crustacea</taxon>
        <taxon>Multicrustacea</taxon>
        <taxon>Malacostraca</taxon>
        <taxon>Eumalacostraca</taxon>
        <taxon>Eucarida</taxon>
        <taxon>Decapoda</taxon>
        <taxon>Pleocyemata</taxon>
        <taxon>Brachyura</taxon>
        <taxon>Eubrachyura</taxon>
        <taxon>Portunoidea</taxon>
        <taxon>Portunidae</taxon>
        <taxon>Portuninae</taxon>
        <taxon>Portunus</taxon>
    </lineage>
</organism>
<comment type="caution">
    <text evidence="1">The sequence shown here is derived from an EMBL/GenBank/DDBJ whole genome shotgun (WGS) entry which is preliminary data.</text>
</comment>
<name>A0A5B7J5U0_PORTR</name>
<reference evidence="1 2" key="1">
    <citation type="submission" date="2019-05" db="EMBL/GenBank/DDBJ databases">
        <title>Another draft genome of Portunus trituberculatus and its Hox gene families provides insights of decapod evolution.</title>
        <authorList>
            <person name="Jeong J.-H."/>
            <person name="Song I."/>
            <person name="Kim S."/>
            <person name="Choi T."/>
            <person name="Kim D."/>
            <person name="Ryu S."/>
            <person name="Kim W."/>
        </authorList>
    </citation>
    <scope>NUCLEOTIDE SEQUENCE [LARGE SCALE GENOMIC DNA]</scope>
    <source>
        <tissue evidence="1">Muscle</tissue>
    </source>
</reference>
<evidence type="ECO:0000313" key="1">
    <source>
        <dbReference type="EMBL" id="MPC89316.1"/>
    </source>
</evidence>
<keyword evidence="2" id="KW-1185">Reference proteome</keyword>
<dbReference type="Proteomes" id="UP000324222">
    <property type="component" value="Unassembled WGS sequence"/>
</dbReference>
<dbReference type="EMBL" id="VSRR010080606">
    <property type="protein sequence ID" value="MPC89316.1"/>
    <property type="molecule type" value="Genomic_DNA"/>
</dbReference>
<accession>A0A5B7J5U0</accession>
<sequence length="139" mass="15472">MAQLIHLMHGRRFSAILTPFASRYTSKPVDAVQWSRSLDGLPLILVRGLLAAFPLPPSSVVAQEGLWSEALAETYLRLELHSPSEIARKHVRLSSSATQRWFETWPASGSHIQPTRIIKSAGHLVTPFVRVPLCRLGRA</sequence>
<protein>
    <submittedName>
        <fullName evidence="1">Uncharacterized protein</fullName>
    </submittedName>
</protein>
<dbReference type="AlphaFoldDB" id="A0A5B7J5U0"/>
<proteinExistence type="predicted"/>
<gene>
    <name evidence="1" type="ORF">E2C01_084256</name>
</gene>